<dbReference type="InterPro" id="IPR025136">
    <property type="entry name" value="MAP3K_TRAF-bd"/>
</dbReference>
<keyword evidence="3" id="KW-1185">Reference proteome</keyword>
<evidence type="ECO:0000259" key="1">
    <source>
        <dbReference type="Pfam" id="PF13281"/>
    </source>
</evidence>
<name>A0A9Q1G6A1_SYNKA</name>
<dbReference type="EMBL" id="JAINUF010000002">
    <property type="protein sequence ID" value="KAJ8375717.1"/>
    <property type="molecule type" value="Genomic_DNA"/>
</dbReference>
<evidence type="ECO:0000313" key="2">
    <source>
        <dbReference type="EMBL" id="KAJ8375717.1"/>
    </source>
</evidence>
<accession>A0A9Q1G6A1</accession>
<dbReference type="Pfam" id="PF13281">
    <property type="entry name" value="MAP3K_TRAF_bd"/>
    <property type="match status" value="1"/>
</dbReference>
<organism evidence="2 3">
    <name type="scientific">Synaphobranchus kaupii</name>
    <name type="common">Kaup's arrowtooth eel</name>
    <dbReference type="NCBI Taxonomy" id="118154"/>
    <lineage>
        <taxon>Eukaryota</taxon>
        <taxon>Metazoa</taxon>
        <taxon>Chordata</taxon>
        <taxon>Craniata</taxon>
        <taxon>Vertebrata</taxon>
        <taxon>Euteleostomi</taxon>
        <taxon>Actinopterygii</taxon>
        <taxon>Neopterygii</taxon>
        <taxon>Teleostei</taxon>
        <taxon>Anguilliformes</taxon>
        <taxon>Synaphobranchidae</taxon>
        <taxon>Synaphobranchus</taxon>
    </lineage>
</organism>
<reference evidence="2" key="1">
    <citation type="journal article" date="2023" name="Science">
        <title>Genome structures resolve the early diversification of teleost fishes.</title>
        <authorList>
            <person name="Parey E."/>
            <person name="Louis A."/>
            <person name="Montfort J."/>
            <person name="Bouchez O."/>
            <person name="Roques C."/>
            <person name="Iampietro C."/>
            <person name="Lluch J."/>
            <person name="Castinel A."/>
            <person name="Donnadieu C."/>
            <person name="Desvignes T."/>
            <person name="Floi Bucao C."/>
            <person name="Jouanno E."/>
            <person name="Wen M."/>
            <person name="Mejri S."/>
            <person name="Dirks R."/>
            <person name="Jansen H."/>
            <person name="Henkel C."/>
            <person name="Chen W.J."/>
            <person name="Zahm M."/>
            <person name="Cabau C."/>
            <person name="Klopp C."/>
            <person name="Thompson A.W."/>
            <person name="Robinson-Rechavi M."/>
            <person name="Braasch I."/>
            <person name="Lecointre G."/>
            <person name="Bobe J."/>
            <person name="Postlethwait J.H."/>
            <person name="Berthelot C."/>
            <person name="Roest Crollius H."/>
            <person name="Guiguen Y."/>
        </authorList>
    </citation>
    <scope>NUCLEOTIDE SEQUENCE</scope>
    <source>
        <strain evidence="2">WJC10195</strain>
    </source>
</reference>
<evidence type="ECO:0000313" key="3">
    <source>
        <dbReference type="Proteomes" id="UP001152622"/>
    </source>
</evidence>
<dbReference type="PANTHER" id="PTHR47510">
    <property type="entry name" value="REVERSE TRANSCRIPTASE DOMAIN-CONTAINING PROTEIN"/>
    <property type="match status" value="1"/>
</dbReference>
<gene>
    <name evidence="2" type="ORF">SKAU_G00062970</name>
</gene>
<comment type="caution">
    <text evidence="2">The sequence shown here is derived from an EMBL/GenBank/DDBJ whole genome shotgun (WGS) entry which is preliminary data.</text>
</comment>
<dbReference type="OrthoDB" id="275301at2759"/>
<sequence length="274" mass="31799">MQESRMAARPCTVGFPWVQLPPEYRGSGLRNKASSGNYYFIPYVMTPNHEYMCCENDAQRRASEYMQPSWDNLLGPLCVPLVDRFSSLLKDIHVTSCASFKDTLLNDIRKARDKYQGEELAKELSRIKLRIDNTEVLTQDIVMNLLFSYRDIQVLQSVQSIVDPLQFAYQQNRGVDDALLTLLHLVQSHLDTAKSYIRLVFVDFSSAFNTIQPHLMAKKLLKINLNPHLILWVMSFLTDRPQWVRYKGQCSTTRLYWLTTRLSSFSSVIHTLHR</sequence>
<feature type="domain" description="MAP3K TRAFs-binding" evidence="1">
    <location>
        <begin position="32"/>
        <end position="166"/>
    </location>
</feature>
<proteinExistence type="predicted"/>
<dbReference type="PANTHER" id="PTHR47510:SF3">
    <property type="entry name" value="ENDO_EXONUCLEASE_PHOSPHATASE DOMAIN-CONTAINING PROTEIN"/>
    <property type="match status" value="1"/>
</dbReference>
<dbReference type="AlphaFoldDB" id="A0A9Q1G6A1"/>
<dbReference type="Proteomes" id="UP001152622">
    <property type="component" value="Chromosome 2"/>
</dbReference>
<protein>
    <recommendedName>
        <fullName evidence="1">MAP3K TRAFs-binding domain-containing protein</fullName>
    </recommendedName>
</protein>